<evidence type="ECO:0000313" key="2">
    <source>
        <dbReference type="EMBL" id="OOP56504.1"/>
    </source>
</evidence>
<protein>
    <recommendedName>
        <fullName evidence="4">DUF2442 domain-containing protein</fullName>
    </recommendedName>
</protein>
<comment type="caution">
    <text evidence="2">The sequence shown here is derived from an EMBL/GenBank/DDBJ whole genome shotgun (WGS) entry which is preliminary data.</text>
</comment>
<name>A0A1V4ATN4_9BACT</name>
<proteinExistence type="predicted"/>
<dbReference type="Proteomes" id="UP000189681">
    <property type="component" value="Unassembled WGS sequence"/>
</dbReference>
<gene>
    <name evidence="2" type="ORF">AYP45_08855</name>
</gene>
<feature type="region of interest" description="Disordered" evidence="1">
    <location>
        <begin position="81"/>
        <end position="106"/>
    </location>
</feature>
<dbReference type="AlphaFoldDB" id="A0A1V4ATN4"/>
<dbReference type="STRING" id="1004156.AYP45_08855"/>
<dbReference type="Gene3D" id="3.30.2020.40">
    <property type="entry name" value="Uncharacterised protein PF10387, DUF2442"/>
    <property type="match status" value="1"/>
</dbReference>
<evidence type="ECO:0000313" key="3">
    <source>
        <dbReference type="Proteomes" id="UP000189681"/>
    </source>
</evidence>
<evidence type="ECO:0008006" key="4">
    <source>
        <dbReference type="Google" id="ProtNLM"/>
    </source>
</evidence>
<dbReference type="InterPro" id="IPR018841">
    <property type="entry name" value="DUF2442"/>
</dbReference>
<dbReference type="EMBL" id="AYTS01000078">
    <property type="protein sequence ID" value="OOP56504.1"/>
    <property type="molecule type" value="Genomic_DNA"/>
</dbReference>
<accession>A0A1V4ATN4</accession>
<organism evidence="2 3">
    <name type="scientific">Candidatus Brocadia carolinensis</name>
    <dbReference type="NCBI Taxonomy" id="1004156"/>
    <lineage>
        <taxon>Bacteria</taxon>
        <taxon>Pseudomonadati</taxon>
        <taxon>Planctomycetota</taxon>
        <taxon>Candidatus Brocadiia</taxon>
        <taxon>Candidatus Brocadiales</taxon>
        <taxon>Candidatus Brocadiaceae</taxon>
        <taxon>Candidatus Brocadia</taxon>
    </lineage>
</organism>
<sequence>MSTLVFEHECLAQRVVFTEGSFIVYLNDGRNISIPLIWYPRLLNSNKQERDNYELIGDGEGIHWPDIDEDISVEGILAGRRSGESQNSLDTWLKKRSQQKQNKNIS</sequence>
<reference evidence="2 3" key="1">
    <citation type="journal article" date="2017" name="Water Res.">
        <title>Discovery and metagenomic analysis of an anammox bacterial enrichment related to Candidatus "Brocadia caroliniensis" in a full-scale glycerol-fed nitritation-denitritation separate centrate treatment process.</title>
        <authorList>
            <person name="Park H."/>
            <person name="Brotto A.C."/>
            <person name="van Loosdrecht M.C."/>
            <person name="Chandran K."/>
        </authorList>
    </citation>
    <scope>NUCLEOTIDE SEQUENCE [LARGE SCALE GENOMIC DNA]</scope>
    <source>
        <strain evidence="2">26THWARD</strain>
    </source>
</reference>
<dbReference type="Pfam" id="PF10387">
    <property type="entry name" value="DUF2442"/>
    <property type="match status" value="1"/>
</dbReference>
<evidence type="ECO:0000256" key="1">
    <source>
        <dbReference type="SAM" id="MobiDB-lite"/>
    </source>
</evidence>